<feature type="signal peptide" evidence="1">
    <location>
        <begin position="1"/>
        <end position="22"/>
    </location>
</feature>
<comment type="caution">
    <text evidence="2">The sequence shown here is derived from an EMBL/GenBank/DDBJ whole genome shotgun (WGS) entry which is preliminary data.</text>
</comment>
<reference evidence="2 3" key="1">
    <citation type="submission" date="2019-06" db="EMBL/GenBank/DDBJ databases">
        <authorList>
            <person name="Palmer J.M."/>
        </authorList>
    </citation>
    <scope>NUCLEOTIDE SEQUENCE [LARGE SCALE GENOMIC DNA]</scope>
    <source>
        <strain evidence="2 3">TWF703</strain>
    </source>
</reference>
<sequence>MQRSMIGLLSLALSYSVSSVIAISCPPSITLTATRRLFCPLIRCETPTTPCTPTTATISVPCVCQTKPPITTSLKPSCPTNGCACPTEIVTKSAHYCPTTTPPTTMAPCTACPFSKTVSTGFPVCNNLRCASPPIACPQIIRLVDIPCCCQGLPPTISTVKAQCPPNGCTCVIPTVTSTEECSVPTK</sequence>
<evidence type="ECO:0000313" key="3">
    <source>
        <dbReference type="Proteomes" id="UP000480548"/>
    </source>
</evidence>
<dbReference type="EMBL" id="WIQZ01000048">
    <property type="protein sequence ID" value="KAF3131566.1"/>
    <property type="molecule type" value="Genomic_DNA"/>
</dbReference>
<gene>
    <name evidence="2" type="ORF">TWF703_007577</name>
</gene>
<dbReference type="Proteomes" id="UP000480548">
    <property type="component" value="Unassembled WGS sequence"/>
</dbReference>
<name>A0A7C8NWA3_ORBOL</name>
<protein>
    <submittedName>
        <fullName evidence="2">Uncharacterized protein</fullName>
    </submittedName>
</protein>
<organism evidence="2 3">
    <name type="scientific">Orbilia oligospora</name>
    <name type="common">Nematode-trapping fungus</name>
    <name type="synonym">Arthrobotrys oligospora</name>
    <dbReference type="NCBI Taxonomy" id="2813651"/>
    <lineage>
        <taxon>Eukaryota</taxon>
        <taxon>Fungi</taxon>
        <taxon>Dikarya</taxon>
        <taxon>Ascomycota</taxon>
        <taxon>Pezizomycotina</taxon>
        <taxon>Orbiliomycetes</taxon>
        <taxon>Orbiliales</taxon>
        <taxon>Orbiliaceae</taxon>
        <taxon>Orbilia</taxon>
    </lineage>
</organism>
<accession>A0A7C8NWA3</accession>
<evidence type="ECO:0000256" key="1">
    <source>
        <dbReference type="SAM" id="SignalP"/>
    </source>
</evidence>
<evidence type="ECO:0000313" key="2">
    <source>
        <dbReference type="EMBL" id="KAF3131566.1"/>
    </source>
</evidence>
<dbReference type="PROSITE" id="PS51257">
    <property type="entry name" value="PROKAR_LIPOPROTEIN"/>
    <property type="match status" value="1"/>
</dbReference>
<proteinExistence type="predicted"/>
<dbReference type="AlphaFoldDB" id="A0A7C8NWA3"/>
<keyword evidence="1" id="KW-0732">Signal</keyword>
<feature type="chain" id="PRO_5028851582" evidence="1">
    <location>
        <begin position="23"/>
        <end position="187"/>
    </location>
</feature>